<evidence type="ECO:0000256" key="2">
    <source>
        <dbReference type="ARBA" id="ARBA00022679"/>
    </source>
</evidence>
<dbReference type="CDD" id="cd16913">
    <property type="entry name" value="YkuD_like"/>
    <property type="match status" value="1"/>
</dbReference>
<reference evidence="9" key="1">
    <citation type="submission" date="2020-10" db="EMBL/GenBank/DDBJ databases">
        <authorList>
            <person name="Gilroy R."/>
        </authorList>
    </citation>
    <scope>NUCLEOTIDE SEQUENCE</scope>
    <source>
        <strain evidence="9">ChiSjej4B22-8148</strain>
    </source>
</reference>
<dbReference type="SUPFAM" id="SSF141523">
    <property type="entry name" value="L,D-transpeptidase catalytic domain-like"/>
    <property type="match status" value="1"/>
</dbReference>
<dbReference type="GO" id="GO:0071555">
    <property type="term" value="P:cell wall organization"/>
    <property type="evidence" value="ECO:0007669"/>
    <property type="project" value="UniProtKB-UniRule"/>
</dbReference>
<dbReference type="SUPFAM" id="SSF49265">
    <property type="entry name" value="Fibronectin type III"/>
    <property type="match status" value="1"/>
</dbReference>
<evidence type="ECO:0000256" key="5">
    <source>
        <dbReference type="ARBA" id="ARBA00023316"/>
    </source>
</evidence>
<evidence type="ECO:0000256" key="6">
    <source>
        <dbReference type="PROSITE-ProRule" id="PRU01373"/>
    </source>
</evidence>
<keyword evidence="5 6" id="KW-0961">Cell wall biogenesis/degradation</keyword>
<dbReference type="Pfam" id="PF00041">
    <property type="entry name" value="fn3"/>
    <property type="match status" value="2"/>
</dbReference>
<comment type="pathway">
    <text evidence="1 6">Cell wall biogenesis; peptidoglycan biosynthesis.</text>
</comment>
<comment type="caution">
    <text evidence="9">The sequence shown here is derived from an EMBL/GenBank/DDBJ whole genome shotgun (WGS) entry which is preliminary data.</text>
</comment>
<keyword evidence="3 6" id="KW-0133">Cell shape</keyword>
<feature type="domain" description="Fibronectin type-III" evidence="7">
    <location>
        <begin position="31"/>
        <end position="126"/>
    </location>
</feature>
<evidence type="ECO:0000313" key="10">
    <source>
        <dbReference type="Proteomes" id="UP000886757"/>
    </source>
</evidence>
<dbReference type="InterPro" id="IPR005490">
    <property type="entry name" value="LD_TPept_cat_dom"/>
</dbReference>
<dbReference type="GO" id="GO:0009252">
    <property type="term" value="P:peptidoglycan biosynthetic process"/>
    <property type="evidence" value="ECO:0007669"/>
    <property type="project" value="UniProtKB-KW"/>
</dbReference>
<dbReference type="InterPro" id="IPR013783">
    <property type="entry name" value="Ig-like_fold"/>
</dbReference>
<gene>
    <name evidence="9" type="ORF">IAB31_09100</name>
</gene>
<dbReference type="PROSITE" id="PS52029">
    <property type="entry name" value="LD_TPASE"/>
    <property type="match status" value="1"/>
</dbReference>
<accession>A0A9D1AER9</accession>
<evidence type="ECO:0000259" key="7">
    <source>
        <dbReference type="PROSITE" id="PS50853"/>
    </source>
</evidence>
<dbReference type="SMART" id="SM00060">
    <property type="entry name" value="FN3"/>
    <property type="match status" value="2"/>
</dbReference>
<sequence>MKRYGKYGVFLLLLFLLTFIPVQALQAAGNRPGNVKRLKAKTVSETSIQLTWSKASGAKRYKIYRIDEETGGRKGVATTSKTTYTVKNLQVDQKYTYQVYAYKTVKGKNYFSEKGSPQASAKTYISTPGAVKKFRVASYGNKSVTLKWNKASKATGYVLYQYDSKKKTYKKIGSTRNAYVQIKNLKNGETYRFKIRSYRKVKGEIAYGKLSGAVKATAKTINVSAVHGRYFNATVKKNTTATVASTGKTIKLKKGTKVTSTSRGNHKFYVFLKDGTKVRMYGSALTYTSLNTTKKAYSKEQKEAFVNSKGYKSDTNYLIWINQYTLQTNVFKGSYREWKLVRSMPCVVGKMGKTPLGEFKLLFKDQAYGGVRIYFTWNSTKQWGNAFHRRTIAGVTRAAASDGCIRLSDADLSFIAKNCPMGTKVVSY</sequence>
<dbReference type="Gene3D" id="2.40.440.10">
    <property type="entry name" value="L,D-transpeptidase catalytic domain-like"/>
    <property type="match status" value="1"/>
</dbReference>
<dbReference type="CDD" id="cd00063">
    <property type="entry name" value="FN3"/>
    <property type="match status" value="2"/>
</dbReference>
<dbReference type="PROSITE" id="PS50853">
    <property type="entry name" value="FN3"/>
    <property type="match status" value="1"/>
</dbReference>
<dbReference type="InterPro" id="IPR003961">
    <property type="entry name" value="FN3_dom"/>
</dbReference>
<feature type="active site" description="Proton donor/acceptor" evidence="6">
    <location>
        <position position="388"/>
    </location>
</feature>
<reference evidence="9" key="2">
    <citation type="journal article" date="2021" name="PeerJ">
        <title>Extensive microbial diversity within the chicken gut microbiome revealed by metagenomics and culture.</title>
        <authorList>
            <person name="Gilroy R."/>
            <person name="Ravi A."/>
            <person name="Getino M."/>
            <person name="Pursley I."/>
            <person name="Horton D.L."/>
            <person name="Alikhan N.F."/>
            <person name="Baker D."/>
            <person name="Gharbi K."/>
            <person name="Hall N."/>
            <person name="Watson M."/>
            <person name="Adriaenssens E.M."/>
            <person name="Foster-Nyarko E."/>
            <person name="Jarju S."/>
            <person name="Secka A."/>
            <person name="Antonio M."/>
            <person name="Oren A."/>
            <person name="Chaudhuri R.R."/>
            <person name="La Ragione R."/>
            <person name="Hildebrand F."/>
            <person name="Pallen M.J."/>
        </authorList>
    </citation>
    <scope>NUCLEOTIDE SEQUENCE</scope>
    <source>
        <strain evidence="9">ChiSjej4B22-8148</strain>
    </source>
</reference>
<evidence type="ECO:0000256" key="3">
    <source>
        <dbReference type="ARBA" id="ARBA00022960"/>
    </source>
</evidence>
<dbReference type="PANTHER" id="PTHR46957:SF3">
    <property type="entry name" value="CYTOKINE RECEPTOR"/>
    <property type="match status" value="1"/>
</dbReference>
<dbReference type="Gene3D" id="2.60.40.10">
    <property type="entry name" value="Immunoglobulins"/>
    <property type="match status" value="2"/>
</dbReference>
<dbReference type="AlphaFoldDB" id="A0A9D1AER9"/>
<evidence type="ECO:0000259" key="8">
    <source>
        <dbReference type="PROSITE" id="PS52029"/>
    </source>
</evidence>
<dbReference type="InterPro" id="IPR050713">
    <property type="entry name" value="RTP_Phos/Ushers"/>
</dbReference>
<protein>
    <submittedName>
        <fullName evidence="9">Fibronectin type III domain-containing protein</fullName>
    </submittedName>
</protein>
<dbReference type="Proteomes" id="UP000886757">
    <property type="component" value="Unassembled WGS sequence"/>
</dbReference>
<organism evidence="9 10">
    <name type="scientific">Candidatus Choladousia intestinavium</name>
    <dbReference type="NCBI Taxonomy" id="2840727"/>
    <lineage>
        <taxon>Bacteria</taxon>
        <taxon>Bacillati</taxon>
        <taxon>Bacillota</taxon>
        <taxon>Clostridia</taxon>
        <taxon>Lachnospirales</taxon>
        <taxon>Lachnospiraceae</taxon>
        <taxon>Lachnospiraceae incertae sedis</taxon>
        <taxon>Candidatus Choladousia</taxon>
    </lineage>
</organism>
<evidence type="ECO:0000313" key="9">
    <source>
        <dbReference type="EMBL" id="HIR14062.1"/>
    </source>
</evidence>
<dbReference type="InterPro" id="IPR038063">
    <property type="entry name" value="Transpep_catalytic_dom"/>
</dbReference>
<dbReference type="PANTHER" id="PTHR46957">
    <property type="entry name" value="CYTOKINE RECEPTOR"/>
    <property type="match status" value="1"/>
</dbReference>
<dbReference type="GO" id="GO:0016740">
    <property type="term" value="F:transferase activity"/>
    <property type="evidence" value="ECO:0007669"/>
    <property type="project" value="UniProtKB-KW"/>
</dbReference>
<name>A0A9D1AER9_9FIRM</name>
<keyword evidence="4 6" id="KW-0573">Peptidoglycan synthesis</keyword>
<dbReference type="Pfam" id="PF03734">
    <property type="entry name" value="YkuD"/>
    <property type="match status" value="1"/>
</dbReference>
<feature type="domain" description="L,D-TPase catalytic" evidence="8">
    <location>
        <begin position="317"/>
        <end position="428"/>
    </location>
</feature>
<keyword evidence="2" id="KW-0808">Transferase</keyword>
<proteinExistence type="predicted"/>
<evidence type="ECO:0000256" key="4">
    <source>
        <dbReference type="ARBA" id="ARBA00022984"/>
    </source>
</evidence>
<dbReference type="GO" id="GO:0016020">
    <property type="term" value="C:membrane"/>
    <property type="evidence" value="ECO:0007669"/>
    <property type="project" value="UniProtKB-SubCell"/>
</dbReference>
<dbReference type="EMBL" id="DVGK01000105">
    <property type="protein sequence ID" value="HIR14062.1"/>
    <property type="molecule type" value="Genomic_DNA"/>
</dbReference>
<dbReference type="GO" id="GO:0008360">
    <property type="term" value="P:regulation of cell shape"/>
    <property type="evidence" value="ECO:0007669"/>
    <property type="project" value="UniProtKB-UniRule"/>
</dbReference>
<feature type="active site" description="Nucleophile" evidence="6">
    <location>
        <position position="404"/>
    </location>
</feature>
<dbReference type="InterPro" id="IPR036116">
    <property type="entry name" value="FN3_sf"/>
</dbReference>
<evidence type="ECO:0000256" key="1">
    <source>
        <dbReference type="ARBA" id="ARBA00004752"/>
    </source>
</evidence>